<comment type="caution">
    <text evidence="1">The sequence shown here is derived from an EMBL/GenBank/DDBJ whole genome shotgun (WGS) entry which is preliminary data.</text>
</comment>
<evidence type="ECO:0000313" key="2">
    <source>
        <dbReference type="Proteomes" id="UP000441925"/>
    </source>
</evidence>
<dbReference type="Proteomes" id="UP000441925">
    <property type="component" value="Unassembled WGS sequence"/>
</dbReference>
<keyword evidence="2" id="KW-1185">Reference proteome</keyword>
<name>A0A6N7VTK8_9FIRM</name>
<proteinExistence type="predicted"/>
<accession>A0A6N7VTK8</accession>
<reference evidence="1 2" key="1">
    <citation type="submission" date="2019-08" db="EMBL/GenBank/DDBJ databases">
        <title>In-depth cultivation of the pig gut microbiome towards novel bacterial diversity and tailored functional studies.</title>
        <authorList>
            <person name="Wylensek D."/>
            <person name="Hitch T.C.A."/>
            <person name="Clavel T."/>
        </authorList>
    </citation>
    <scope>NUCLEOTIDE SEQUENCE [LARGE SCALE GENOMIC DNA]</scope>
    <source>
        <strain evidence="1 2">WCA-380-WT-2B</strain>
    </source>
</reference>
<organism evidence="1 2">
    <name type="scientific">Anaerococcus porci</name>
    <dbReference type="NCBI Taxonomy" id="2652269"/>
    <lineage>
        <taxon>Bacteria</taxon>
        <taxon>Bacillati</taxon>
        <taxon>Bacillota</taxon>
        <taxon>Tissierellia</taxon>
        <taxon>Tissierellales</taxon>
        <taxon>Peptoniphilaceae</taxon>
        <taxon>Anaerococcus</taxon>
    </lineage>
</organism>
<sequence length="63" mass="7530">MKEFDKRLGNKLIPKEIKVTSVVEVTYEIESDVEVFNREVKDYYKDNEFVGRVDPMNQFDKIL</sequence>
<gene>
    <name evidence="1" type="ORF">FYJ26_03110</name>
</gene>
<dbReference type="EMBL" id="VULQ01000002">
    <property type="protein sequence ID" value="MSS77413.1"/>
    <property type="molecule type" value="Genomic_DNA"/>
</dbReference>
<dbReference type="AlphaFoldDB" id="A0A6N7VTK8"/>
<protein>
    <submittedName>
        <fullName evidence="1">Uncharacterized protein</fullName>
    </submittedName>
</protein>
<evidence type="ECO:0000313" key="1">
    <source>
        <dbReference type="EMBL" id="MSS77413.1"/>
    </source>
</evidence>
<dbReference type="RefSeq" id="WP_154539512.1">
    <property type="nucleotide sequence ID" value="NZ_VULQ01000002.1"/>
</dbReference>